<evidence type="ECO:0000256" key="4">
    <source>
        <dbReference type="ARBA" id="ARBA00023014"/>
    </source>
</evidence>
<sequence>MMRLTKYAQAAALLSRGSTLTSQAFTPSPHAALPQITRNLSLKSTTDEKRSQWSRPDLQGQSLIDETLTQMENDVDFQELAKQLQQFGKEGVARAERVKRREERAKRRRALDELGVPNFMKFVSDNDAAAAAAVASTSTTATTCNPVRNGKLYRTEPTILQLNIGLYCNQACSHCHVESSPLRKSETMSAEVAARCLTLLQNTPTVHTLDLTGGAPELNGQFRFLVRMAREWAKENKRELTIIDRCNLTVLLEPGQEDLVDFLKENRVKVVASLPCYGEGNVDAQRGRGVFERSIAALLNLNKAGYGSKDHPELELDLVYNPGGAFLPGPQSGLEADYKRELYATYGIEFNHLLTIANMPIKRFADFLAKEGKVKEYMELLVNSYNPSTVKGLMCLNTVSVGWTGALYDCDFNQQLGMDIIGDAEVDDDTKRQSLSVFDIEKLSDLGRYSVRTDNHCFGCTAGSGSSCSGAVA</sequence>
<dbReference type="EMBL" id="JALLPJ020000470">
    <property type="protein sequence ID" value="KAL3791167.1"/>
    <property type="molecule type" value="Genomic_DNA"/>
</dbReference>
<dbReference type="SUPFAM" id="SSF102114">
    <property type="entry name" value="Radical SAM enzymes"/>
    <property type="match status" value="1"/>
</dbReference>
<dbReference type="InterPro" id="IPR013785">
    <property type="entry name" value="Aldolase_TIM"/>
</dbReference>
<dbReference type="SFLD" id="SFLDS00029">
    <property type="entry name" value="Radical_SAM"/>
    <property type="match status" value="1"/>
</dbReference>
<dbReference type="CDD" id="cd01335">
    <property type="entry name" value="Radical_SAM"/>
    <property type="match status" value="1"/>
</dbReference>
<gene>
    <name evidence="7" type="ORF">ACHAWO_013598</name>
</gene>
<protein>
    <recommendedName>
        <fullName evidence="9">Fe-S oxidoreductase</fullName>
    </recommendedName>
</protein>
<organism evidence="7 8">
    <name type="scientific">Cyclotella atomus</name>
    <dbReference type="NCBI Taxonomy" id="382360"/>
    <lineage>
        <taxon>Eukaryota</taxon>
        <taxon>Sar</taxon>
        <taxon>Stramenopiles</taxon>
        <taxon>Ochrophyta</taxon>
        <taxon>Bacillariophyta</taxon>
        <taxon>Coscinodiscophyceae</taxon>
        <taxon>Thalassiosirophycidae</taxon>
        <taxon>Stephanodiscales</taxon>
        <taxon>Stephanodiscaceae</taxon>
        <taxon>Cyclotella</taxon>
    </lineage>
</organism>
<proteinExistence type="predicted"/>
<evidence type="ECO:0000259" key="5">
    <source>
        <dbReference type="Pfam" id="PF04055"/>
    </source>
</evidence>
<dbReference type="PANTHER" id="PTHR43728:SF1">
    <property type="entry name" value="FE-S OXIDOREDUCTASE"/>
    <property type="match status" value="1"/>
</dbReference>
<keyword evidence="4" id="KW-0411">Iron-sulfur</keyword>
<dbReference type="PANTHER" id="PTHR43728">
    <property type="entry name" value="SLR0304 PROTEIN"/>
    <property type="match status" value="1"/>
</dbReference>
<reference evidence="7 8" key="1">
    <citation type="submission" date="2024-10" db="EMBL/GenBank/DDBJ databases">
        <title>Updated reference genomes for cyclostephanoid diatoms.</title>
        <authorList>
            <person name="Roberts W.R."/>
            <person name="Alverson A.J."/>
        </authorList>
    </citation>
    <scope>NUCLEOTIDE SEQUENCE [LARGE SCALE GENOMIC DNA]</scope>
    <source>
        <strain evidence="7 8">AJA010-31</strain>
    </source>
</reference>
<dbReference type="NCBIfam" id="TIGR04167">
    <property type="entry name" value="rSAM_SeCys"/>
    <property type="match status" value="1"/>
</dbReference>
<dbReference type="InterPro" id="IPR058240">
    <property type="entry name" value="rSAM_sf"/>
</dbReference>
<feature type="domain" description="Radical SAM core" evidence="5">
    <location>
        <begin position="163"/>
        <end position="307"/>
    </location>
</feature>
<accession>A0ABD3PTW0</accession>
<evidence type="ECO:0000259" key="6">
    <source>
        <dbReference type="Pfam" id="PF12345"/>
    </source>
</evidence>
<dbReference type="InterPro" id="IPR026351">
    <property type="entry name" value="rSAM_ArsS-like"/>
</dbReference>
<dbReference type="Gene3D" id="3.20.20.70">
    <property type="entry name" value="Aldolase class I"/>
    <property type="match status" value="1"/>
</dbReference>
<keyword evidence="2" id="KW-0479">Metal-binding</keyword>
<dbReference type="InterPro" id="IPR024521">
    <property type="entry name" value="ArsS-like_C"/>
</dbReference>
<comment type="caution">
    <text evidence="7">The sequence shown here is derived from an EMBL/GenBank/DDBJ whole genome shotgun (WGS) entry which is preliminary data.</text>
</comment>
<name>A0ABD3PTW0_9STRA</name>
<keyword evidence="3" id="KW-0408">Iron</keyword>
<dbReference type="Proteomes" id="UP001530400">
    <property type="component" value="Unassembled WGS sequence"/>
</dbReference>
<evidence type="ECO:0000256" key="3">
    <source>
        <dbReference type="ARBA" id="ARBA00023004"/>
    </source>
</evidence>
<keyword evidence="8" id="KW-1185">Reference proteome</keyword>
<dbReference type="Pfam" id="PF12345">
    <property type="entry name" value="DUF3641"/>
    <property type="match status" value="1"/>
</dbReference>
<dbReference type="GO" id="GO:0046872">
    <property type="term" value="F:metal ion binding"/>
    <property type="evidence" value="ECO:0007669"/>
    <property type="project" value="UniProtKB-KW"/>
</dbReference>
<dbReference type="AlphaFoldDB" id="A0ABD3PTW0"/>
<dbReference type="Pfam" id="PF04055">
    <property type="entry name" value="Radical_SAM"/>
    <property type="match status" value="1"/>
</dbReference>
<keyword evidence="1" id="KW-0949">S-adenosyl-L-methionine</keyword>
<feature type="domain" description="Arsenosugar biosynthesis radical SAM protein ArsS-like C-terminal" evidence="6">
    <location>
        <begin position="327"/>
        <end position="471"/>
    </location>
</feature>
<evidence type="ECO:0000256" key="1">
    <source>
        <dbReference type="ARBA" id="ARBA00022691"/>
    </source>
</evidence>
<evidence type="ECO:0000313" key="7">
    <source>
        <dbReference type="EMBL" id="KAL3791167.1"/>
    </source>
</evidence>
<dbReference type="InterPro" id="IPR007197">
    <property type="entry name" value="rSAM"/>
</dbReference>
<evidence type="ECO:0000256" key="2">
    <source>
        <dbReference type="ARBA" id="ARBA00022723"/>
    </source>
</evidence>
<evidence type="ECO:0000313" key="8">
    <source>
        <dbReference type="Proteomes" id="UP001530400"/>
    </source>
</evidence>
<evidence type="ECO:0008006" key="9">
    <source>
        <dbReference type="Google" id="ProtNLM"/>
    </source>
</evidence>
<dbReference type="GO" id="GO:0051536">
    <property type="term" value="F:iron-sulfur cluster binding"/>
    <property type="evidence" value="ECO:0007669"/>
    <property type="project" value="UniProtKB-KW"/>
</dbReference>